<gene>
    <name evidence="2" type="ORF">HZY91_07240</name>
</gene>
<dbReference type="Gene3D" id="2.60.120.10">
    <property type="entry name" value="Jelly Rolls"/>
    <property type="match status" value="1"/>
</dbReference>
<dbReference type="InterPro" id="IPR011051">
    <property type="entry name" value="RmlC_Cupin_sf"/>
</dbReference>
<name>A0ABS0LRB1_9LACT</name>
<sequence>MAFDFSDRGKKPVVENIVDWTKANENFRTTVWTGEKLQMTLMTIEPDDEMGLEVHKGIDQLYVIVSGNGTCQVGPAKDNFEVETEISEFSAVFVPANMWHNIINKGSEPLKMYTLYSDTDHLPGTVHKTREEAENDPNEQH</sequence>
<evidence type="ECO:0000313" key="3">
    <source>
        <dbReference type="Proteomes" id="UP000721415"/>
    </source>
</evidence>
<comment type="caution">
    <text evidence="2">The sequence shown here is derived from an EMBL/GenBank/DDBJ whole genome shotgun (WGS) entry which is preliminary data.</text>
</comment>
<keyword evidence="3" id="KW-1185">Reference proteome</keyword>
<organism evidence="2 3">
    <name type="scientific">Facklamia lactis</name>
    <dbReference type="NCBI Taxonomy" id="2749967"/>
    <lineage>
        <taxon>Bacteria</taxon>
        <taxon>Bacillati</taxon>
        <taxon>Bacillota</taxon>
        <taxon>Bacilli</taxon>
        <taxon>Lactobacillales</taxon>
        <taxon>Aerococcaceae</taxon>
        <taxon>Facklamia</taxon>
    </lineage>
</organism>
<dbReference type="InterPro" id="IPR014710">
    <property type="entry name" value="RmlC-like_jellyroll"/>
</dbReference>
<dbReference type="Pfam" id="PF07883">
    <property type="entry name" value="Cupin_2"/>
    <property type="match status" value="1"/>
</dbReference>
<accession>A0ABS0LRB1</accession>
<dbReference type="EMBL" id="JACBXQ010000004">
    <property type="protein sequence ID" value="MBG9986688.1"/>
    <property type="molecule type" value="Genomic_DNA"/>
</dbReference>
<proteinExistence type="predicted"/>
<reference evidence="2 3" key="1">
    <citation type="submission" date="2020-07" db="EMBL/GenBank/DDBJ databases">
        <title>Facklamia lactis sp. nov., isolated from raw milk.</title>
        <authorList>
            <person name="Doll E.V."/>
            <person name="Huptas C."/>
            <person name="Staib L."/>
            <person name="Wenning M."/>
            <person name="Scherer S."/>
        </authorList>
    </citation>
    <scope>NUCLEOTIDE SEQUENCE [LARGE SCALE GENOMIC DNA]</scope>
    <source>
        <strain evidence="2 3">DSM 111018</strain>
    </source>
</reference>
<evidence type="ECO:0000313" key="2">
    <source>
        <dbReference type="EMBL" id="MBG9986688.1"/>
    </source>
</evidence>
<dbReference type="InterPro" id="IPR013096">
    <property type="entry name" value="Cupin_2"/>
</dbReference>
<dbReference type="InterPro" id="IPR052538">
    <property type="entry name" value="Flavonoid_dioxygenase-like"/>
</dbReference>
<dbReference type="CDD" id="cd02223">
    <property type="entry name" value="cupin_Bh2720-like"/>
    <property type="match status" value="1"/>
</dbReference>
<evidence type="ECO:0000259" key="1">
    <source>
        <dbReference type="Pfam" id="PF07883"/>
    </source>
</evidence>
<dbReference type="PANTHER" id="PTHR43346">
    <property type="entry name" value="LIGAND BINDING DOMAIN PROTEIN, PUTATIVE (AFU_ORTHOLOGUE AFUA_6G14370)-RELATED"/>
    <property type="match status" value="1"/>
</dbReference>
<dbReference type="SUPFAM" id="SSF51182">
    <property type="entry name" value="RmlC-like cupins"/>
    <property type="match status" value="1"/>
</dbReference>
<protein>
    <submittedName>
        <fullName evidence="2">Cupin domain-containing protein</fullName>
    </submittedName>
</protein>
<dbReference type="RefSeq" id="WP_197115609.1">
    <property type="nucleotide sequence ID" value="NZ_JACBXQ010000004.1"/>
</dbReference>
<dbReference type="PANTHER" id="PTHR43346:SF1">
    <property type="entry name" value="QUERCETIN 2,3-DIOXYGENASE-RELATED"/>
    <property type="match status" value="1"/>
</dbReference>
<dbReference type="Proteomes" id="UP000721415">
    <property type="component" value="Unassembled WGS sequence"/>
</dbReference>
<feature type="domain" description="Cupin type-2" evidence="1">
    <location>
        <begin position="41"/>
        <end position="115"/>
    </location>
</feature>